<proteinExistence type="predicted"/>
<dbReference type="Proteomes" id="UP001152320">
    <property type="component" value="Chromosome 23"/>
</dbReference>
<dbReference type="InterPro" id="IPR011641">
    <property type="entry name" value="Tyr-kin_ephrin_A/B_rcpt-like"/>
</dbReference>
<reference evidence="3" key="1">
    <citation type="submission" date="2021-10" db="EMBL/GenBank/DDBJ databases">
        <title>Tropical sea cucumber genome reveals ecological adaptation and Cuvierian tubules defense mechanism.</title>
        <authorList>
            <person name="Chen T."/>
        </authorList>
    </citation>
    <scope>NUCLEOTIDE SEQUENCE</scope>
    <source>
        <strain evidence="3">Nanhai2018</strain>
        <tissue evidence="3">Muscle</tissue>
    </source>
</reference>
<dbReference type="InterPro" id="IPR009030">
    <property type="entry name" value="Growth_fac_rcpt_cys_sf"/>
</dbReference>
<name>A0A9Q0YC65_HOLLE</name>
<dbReference type="SUPFAM" id="SSF57184">
    <property type="entry name" value="Growth factor receptor domain"/>
    <property type="match status" value="1"/>
</dbReference>
<feature type="domain" description="Tyrosine-protein kinase ephrin type A/B receptor-like" evidence="2">
    <location>
        <begin position="4"/>
        <end position="43"/>
    </location>
</feature>
<dbReference type="Gene3D" id="2.10.50.10">
    <property type="entry name" value="Tumor Necrosis Factor Receptor, subunit A, domain 2"/>
    <property type="match status" value="1"/>
</dbReference>
<protein>
    <recommendedName>
        <fullName evidence="2">Tyrosine-protein kinase ephrin type A/B receptor-like domain-containing protein</fullName>
    </recommendedName>
</protein>
<feature type="transmembrane region" description="Helical" evidence="1">
    <location>
        <begin position="239"/>
        <end position="259"/>
    </location>
</feature>
<dbReference type="AlphaFoldDB" id="A0A9Q0YC65"/>
<evidence type="ECO:0000313" key="4">
    <source>
        <dbReference type="Proteomes" id="UP001152320"/>
    </source>
</evidence>
<dbReference type="EMBL" id="JAIZAY010000023">
    <property type="protein sequence ID" value="KAJ8020123.1"/>
    <property type="molecule type" value="Genomic_DNA"/>
</dbReference>
<feature type="transmembrane region" description="Helical" evidence="1">
    <location>
        <begin position="212"/>
        <end position="232"/>
    </location>
</feature>
<dbReference type="Pfam" id="PF07699">
    <property type="entry name" value="Ephrin_rec_like"/>
    <property type="match status" value="1"/>
</dbReference>
<keyword evidence="4" id="KW-1185">Reference proteome</keyword>
<dbReference type="SMART" id="SM01411">
    <property type="entry name" value="Ephrin_rec_like"/>
    <property type="match status" value="1"/>
</dbReference>
<sequence length="328" mass="36081">MLSGGKIKCASCPSGTFGNKMRESCLPCPAGGFYQDKVGTVSDEFGDISCKLCNPGTYVPSGKGNSSTSCQVCPEGTNKTRYAGFRACFCLDNYYRKDRFGKCLTCPQDGVNCSGDIVQLRQGYYWHWTSSNVELYEKFKSNLQIFNDSYDREASSFNAALPMIHKCLVKENCINNVSGVKGNCREGHHGWMCTVCESGYIKLVGFCKTCSFPLMVFLDIVIFLAPLVTYLVGNYFSCYQLTSLFLVHFNITAAAVMVGENISNAIFVLTSVLNTAFAVLVAANTIMKCLANRITCCHLHRAEGTPNKFSIESVTFPSLTTDVEEISE</sequence>
<evidence type="ECO:0000313" key="3">
    <source>
        <dbReference type="EMBL" id="KAJ8020123.1"/>
    </source>
</evidence>
<evidence type="ECO:0000259" key="2">
    <source>
        <dbReference type="Pfam" id="PF07699"/>
    </source>
</evidence>
<keyword evidence="1" id="KW-0472">Membrane</keyword>
<keyword evidence="1" id="KW-0812">Transmembrane</keyword>
<dbReference type="OrthoDB" id="10062356at2759"/>
<comment type="caution">
    <text evidence="3">The sequence shown here is derived from an EMBL/GenBank/DDBJ whole genome shotgun (WGS) entry which is preliminary data.</text>
</comment>
<accession>A0A9Q0YC65</accession>
<keyword evidence="1" id="KW-1133">Transmembrane helix</keyword>
<organism evidence="3 4">
    <name type="scientific">Holothuria leucospilota</name>
    <name type="common">Black long sea cucumber</name>
    <name type="synonym">Mertensiothuria leucospilota</name>
    <dbReference type="NCBI Taxonomy" id="206669"/>
    <lineage>
        <taxon>Eukaryota</taxon>
        <taxon>Metazoa</taxon>
        <taxon>Echinodermata</taxon>
        <taxon>Eleutherozoa</taxon>
        <taxon>Echinozoa</taxon>
        <taxon>Holothuroidea</taxon>
        <taxon>Aspidochirotacea</taxon>
        <taxon>Aspidochirotida</taxon>
        <taxon>Holothuriidae</taxon>
        <taxon>Holothuria</taxon>
    </lineage>
</organism>
<gene>
    <name evidence="3" type="ORF">HOLleu_41985</name>
</gene>
<feature type="transmembrane region" description="Helical" evidence="1">
    <location>
        <begin position="265"/>
        <end position="283"/>
    </location>
</feature>
<evidence type="ECO:0000256" key="1">
    <source>
        <dbReference type="SAM" id="Phobius"/>
    </source>
</evidence>